<proteinExistence type="predicted"/>
<dbReference type="CDD" id="cd06664">
    <property type="entry name" value="IscU_like"/>
    <property type="match status" value="1"/>
</dbReference>
<protein>
    <submittedName>
        <fullName evidence="1">Iron-sulfur cluster assembly scaffold protein</fullName>
    </submittedName>
</protein>
<dbReference type="InterPro" id="IPR002871">
    <property type="entry name" value="NIF_FeS_clus_asmbl_NifU_N"/>
</dbReference>
<keyword evidence="2" id="KW-1185">Reference proteome</keyword>
<accession>A0ABV6S867</accession>
<gene>
    <name evidence="1" type="ORF">ACFFF8_11460</name>
</gene>
<dbReference type="Proteomes" id="UP001589858">
    <property type="component" value="Unassembled WGS sequence"/>
</dbReference>
<comment type="caution">
    <text evidence="1">The sequence shown here is derived from an EMBL/GenBank/DDBJ whole genome shotgun (WGS) entry which is preliminary data.</text>
</comment>
<evidence type="ECO:0000313" key="2">
    <source>
        <dbReference type="Proteomes" id="UP001589858"/>
    </source>
</evidence>
<dbReference type="RefSeq" id="WP_267222729.1">
    <property type="nucleotide sequence ID" value="NZ_JAPCWC010000017.1"/>
</dbReference>
<dbReference type="Gene3D" id="3.90.1010.10">
    <property type="match status" value="1"/>
</dbReference>
<reference evidence="1 2" key="1">
    <citation type="submission" date="2024-09" db="EMBL/GenBank/DDBJ databases">
        <authorList>
            <person name="Sun Q."/>
            <person name="Mori K."/>
        </authorList>
    </citation>
    <scope>NUCLEOTIDE SEQUENCE [LARGE SCALE GENOMIC DNA]</scope>
    <source>
        <strain evidence="1 2">CICC 11035S</strain>
    </source>
</reference>
<evidence type="ECO:0000313" key="1">
    <source>
        <dbReference type="EMBL" id="MFC0685216.1"/>
    </source>
</evidence>
<dbReference type="SUPFAM" id="SSF82649">
    <property type="entry name" value="SufE/NifU"/>
    <property type="match status" value="1"/>
</dbReference>
<name>A0ABV6S867_9SPHN</name>
<sequence>MSATVLYTPEVLGLAVRLAAHGWDDGLPFQAEARSPSCGSTITLGLALDARGRVERIGIRSHACAIGQAAAAIFADGVQGRGRADIAEASEAIASWLGGQGSFPDWPGLSQIAAARDYPARHGAVTLPWKAALAALPESARND</sequence>
<organism evidence="1 2">
    <name type="scientific">Novosphingobium clariflavum</name>
    <dbReference type="NCBI Taxonomy" id="2029884"/>
    <lineage>
        <taxon>Bacteria</taxon>
        <taxon>Pseudomonadati</taxon>
        <taxon>Pseudomonadota</taxon>
        <taxon>Alphaproteobacteria</taxon>
        <taxon>Sphingomonadales</taxon>
        <taxon>Sphingomonadaceae</taxon>
        <taxon>Novosphingobium</taxon>
    </lineage>
</organism>
<dbReference type="EMBL" id="JBHLTM010000043">
    <property type="protein sequence ID" value="MFC0685216.1"/>
    <property type="molecule type" value="Genomic_DNA"/>
</dbReference>